<dbReference type="GO" id="GO:0016757">
    <property type="term" value="F:glycosyltransferase activity"/>
    <property type="evidence" value="ECO:0007669"/>
    <property type="project" value="UniProtKB-KW"/>
</dbReference>
<evidence type="ECO:0000313" key="2">
    <source>
        <dbReference type="EMBL" id="CAA9485002.1"/>
    </source>
</evidence>
<proteinExistence type="predicted"/>
<organism evidence="2">
    <name type="scientific">uncultured Solirubrobacteraceae bacterium</name>
    <dbReference type="NCBI Taxonomy" id="1162706"/>
    <lineage>
        <taxon>Bacteria</taxon>
        <taxon>Bacillati</taxon>
        <taxon>Actinomycetota</taxon>
        <taxon>Thermoleophilia</taxon>
        <taxon>Solirubrobacterales</taxon>
        <taxon>Solirubrobacteraceae</taxon>
        <taxon>environmental samples</taxon>
    </lineage>
</organism>
<feature type="region of interest" description="Disordered" evidence="1">
    <location>
        <begin position="1"/>
        <end position="170"/>
    </location>
</feature>
<gene>
    <name evidence="2" type="ORF">AVDCRST_MAG38-2270</name>
</gene>
<keyword evidence="2" id="KW-0808">Transferase</keyword>
<feature type="compositionally biased region" description="Low complexity" evidence="1">
    <location>
        <begin position="159"/>
        <end position="170"/>
    </location>
</feature>
<dbReference type="EC" id="2.4.2.8" evidence="2"/>
<feature type="non-terminal residue" evidence="2">
    <location>
        <position position="1"/>
    </location>
</feature>
<accession>A0A6J4RYI0</accession>
<protein>
    <submittedName>
        <fullName evidence="2">Hypoxanthine-guanine phosphoribosyltransferase</fullName>
        <ecNumber evidence="2">2.4.2.8</ecNumber>
    </submittedName>
</protein>
<keyword evidence="2" id="KW-0328">Glycosyltransferase</keyword>
<feature type="compositionally biased region" description="Low complexity" evidence="1">
    <location>
        <begin position="119"/>
        <end position="134"/>
    </location>
</feature>
<evidence type="ECO:0000256" key="1">
    <source>
        <dbReference type="SAM" id="MobiDB-lite"/>
    </source>
</evidence>
<feature type="compositionally biased region" description="Basic residues" evidence="1">
    <location>
        <begin position="85"/>
        <end position="94"/>
    </location>
</feature>
<feature type="compositionally biased region" description="Basic residues" evidence="1">
    <location>
        <begin position="1"/>
        <end position="14"/>
    </location>
</feature>
<feature type="compositionally biased region" description="Basic residues" evidence="1">
    <location>
        <begin position="53"/>
        <end position="62"/>
    </location>
</feature>
<feature type="compositionally biased region" description="Basic and acidic residues" evidence="1">
    <location>
        <begin position="70"/>
        <end position="84"/>
    </location>
</feature>
<reference evidence="2" key="1">
    <citation type="submission" date="2020-02" db="EMBL/GenBank/DDBJ databases">
        <authorList>
            <person name="Meier V. D."/>
        </authorList>
    </citation>
    <scope>NUCLEOTIDE SEQUENCE</scope>
    <source>
        <strain evidence="2">AVDCRST_MAG38</strain>
    </source>
</reference>
<dbReference type="EMBL" id="CADCVJ010000191">
    <property type="protein sequence ID" value="CAA9485002.1"/>
    <property type="molecule type" value="Genomic_DNA"/>
</dbReference>
<sequence>ARRVRRAPAARARARRGDLHRLRRPGPDPGVRPQGRRVLPGGPHAGDRDPLRGRLHGRRVLRVGHGLLRRGADPQGPRHGDRGTRRPHRRGHSRLRPDAVVPDAQPQGPRSPVARGLRAPDQARPAQGRAAGALHRLRDRRPLRDRLRTRSRRALSQPALRRVARAAAGV</sequence>
<feature type="non-terminal residue" evidence="2">
    <location>
        <position position="170"/>
    </location>
</feature>
<name>A0A6J4RYI0_9ACTN</name>
<dbReference type="AlphaFoldDB" id="A0A6J4RYI0"/>